<name>A9AZA5_HERA2</name>
<dbReference type="EMBL" id="CP000875">
    <property type="protein sequence ID" value="ABX03651.1"/>
    <property type="molecule type" value="Genomic_DNA"/>
</dbReference>
<dbReference type="KEGG" id="hau:Haur_1003"/>
<dbReference type="Proteomes" id="UP000000787">
    <property type="component" value="Chromosome"/>
</dbReference>
<reference evidence="1 2" key="1">
    <citation type="journal article" date="2011" name="Stand. Genomic Sci.">
        <title>Complete genome sequence of the filamentous gliding predatory bacterium Herpetosiphon aurantiacus type strain (114-95(T)).</title>
        <authorList>
            <person name="Kiss H."/>
            <person name="Nett M."/>
            <person name="Domin N."/>
            <person name="Martin K."/>
            <person name="Maresca J.A."/>
            <person name="Copeland A."/>
            <person name="Lapidus A."/>
            <person name="Lucas S."/>
            <person name="Berry K.W."/>
            <person name="Glavina Del Rio T."/>
            <person name="Dalin E."/>
            <person name="Tice H."/>
            <person name="Pitluck S."/>
            <person name="Richardson P."/>
            <person name="Bruce D."/>
            <person name="Goodwin L."/>
            <person name="Han C."/>
            <person name="Detter J.C."/>
            <person name="Schmutz J."/>
            <person name="Brettin T."/>
            <person name="Land M."/>
            <person name="Hauser L."/>
            <person name="Kyrpides N.C."/>
            <person name="Ivanova N."/>
            <person name="Goker M."/>
            <person name="Woyke T."/>
            <person name="Klenk H.P."/>
            <person name="Bryant D.A."/>
        </authorList>
    </citation>
    <scope>NUCLEOTIDE SEQUENCE [LARGE SCALE GENOMIC DNA]</scope>
    <source>
        <strain evidence="2">ATCC 23779 / DSM 785 / 114-95</strain>
    </source>
</reference>
<proteinExistence type="predicted"/>
<dbReference type="AlphaFoldDB" id="A9AZA5"/>
<dbReference type="BioCyc" id="HAUR316274:GHYA-1020-MONOMER"/>
<evidence type="ECO:0000313" key="1">
    <source>
        <dbReference type="EMBL" id="ABX03651.1"/>
    </source>
</evidence>
<gene>
    <name evidence="1" type="ordered locus">Haur_1003</name>
</gene>
<protein>
    <submittedName>
        <fullName evidence="1">Uncharacterized protein</fullName>
    </submittedName>
</protein>
<dbReference type="InParanoid" id="A9AZA5"/>
<accession>A9AZA5</accession>
<dbReference type="HOGENOM" id="CLU_1243981_0_0_0"/>
<keyword evidence="2" id="KW-1185">Reference proteome</keyword>
<evidence type="ECO:0000313" key="2">
    <source>
        <dbReference type="Proteomes" id="UP000000787"/>
    </source>
</evidence>
<organism evidence="1 2">
    <name type="scientific">Herpetosiphon aurantiacus (strain ATCC 23779 / DSM 785 / 114-95)</name>
    <dbReference type="NCBI Taxonomy" id="316274"/>
    <lineage>
        <taxon>Bacteria</taxon>
        <taxon>Bacillati</taxon>
        <taxon>Chloroflexota</taxon>
        <taxon>Chloroflexia</taxon>
        <taxon>Herpetosiphonales</taxon>
        <taxon>Herpetosiphonaceae</taxon>
        <taxon>Herpetosiphon</taxon>
    </lineage>
</organism>
<sequence length="225" mass="24456">MSNNQLTLVMVNESPIFGSMMVYTQNPDLAELAAYRFINQPVHPTTQASFSWNDQSYGFTWVQNVAPVDNIGITTNLIQLWPADESQNNQVTLTQIDDAYTFKDQTKAEITGSLVIVQDSTVGANAVQIGVSFAGSPVFVVASEPNVTATFTPKIDYWIVFGYTVVENGVTITTTTKPQQLVFPSGYDTITAVLDADYHWQISPSVATAGNQNQASAETLEIAAS</sequence>